<evidence type="ECO:0000313" key="1">
    <source>
        <dbReference type="EMBL" id="CAL8070861.1"/>
    </source>
</evidence>
<accession>A0ABP1PQ65</accession>
<gene>
    <name evidence="1" type="ORF">ODALV1_LOCUS1459</name>
</gene>
<keyword evidence="2" id="KW-1185">Reference proteome</keyword>
<dbReference type="EMBL" id="CAXLJM020000004">
    <property type="protein sequence ID" value="CAL8070861.1"/>
    <property type="molecule type" value="Genomic_DNA"/>
</dbReference>
<evidence type="ECO:0000313" key="2">
    <source>
        <dbReference type="Proteomes" id="UP001642540"/>
    </source>
</evidence>
<organism evidence="1 2">
    <name type="scientific">Orchesella dallaii</name>
    <dbReference type="NCBI Taxonomy" id="48710"/>
    <lineage>
        <taxon>Eukaryota</taxon>
        <taxon>Metazoa</taxon>
        <taxon>Ecdysozoa</taxon>
        <taxon>Arthropoda</taxon>
        <taxon>Hexapoda</taxon>
        <taxon>Collembola</taxon>
        <taxon>Entomobryomorpha</taxon>
        <taxon>Entomobryoidea</taxon>
        <taxon>Orchesellidae</taxon>
        <taxon>Orchesellinae</taxon>
        <taxon>Orchesella</taxon>
    </lineage>
</organism>
<proteinExistence type="predicted"/>
<comment type="caution">
    <text evidence="1">The sequence shown here is derived from an EMBL/GenBank/DDBJ whole genome shotgun (WGS) entry which is preliminary data.</text>
</comment>
<dbReference type="Proteomes" id="UP001642540">
    <property type="component" value="Unassembled WGS sequence"/>
</dbReference>
<name>A0ABP1PQ65_9HEXA</name>
<protein>
    <submittedName>
        <fullName evidence="1">Uncharacterized protein</fullName>
    </submittedName>
</protein>
<reference evidence="1 2" key="1">
    <citation type="submission" date="2024-08" db="EMBL/GenBank/DDBJ databases">
        <authorList>
            <person name="Cucini C."/>
            <person name="Frati F."/>
        </authorList>
    </citation>
    <scope>NUCLEOTIDE SEQUENCE [LARGE SCALE GENOMIC DNA]</scope>
</reference>
<sequence length="245" mass="27729">MIKSSCSITGFGIAHETSEMEKKSYEERTPLLPLLLPEFPFPSIKSTLLDLPTLLLQLGKVFDPAYPGITISDFPLNYDFIRERCSSGELYHESKDSDSGVREVYVGVHLAVTDADFGISADYLLKEGVDLQISNLDLTLRVEELLMRFPEYFTIKNGQSSEALELTIDIASQIMEIWNEVDENGLSFERKYEESVQNAINNHLSGNQWTRKSEQSLVNVLSNVRSIEEGFLLNNELVKIIIINE</sequence>